<organism evidence="1 2">
    <name type="scientific">Carpinus fangiana</name>
    <dbReference type="NCBI Taxonomy" id="176857"/>
    <lineage>
        <taxon>Eukaryota</taxon>
        <taxon>Viridiplantae</taxon>
        <taxon>Streptophyta</taxon>
        <taxon>Embryophyta</taxon>
        <taxon>Tracheophyta</taxon>
        <taxon>Spermatophyta</taxon>
        <taxon>Magnoliopsida</taxon>
        <taxon>eudicotyledons</taxon>
        <taxon>Gunneridae</taxon>
        <taxon>Pentapetalae</taxon>
        <taxon>rosids</taxon>
        <taxon>fabids</taxon>
        <taxon>Fagales</taxon>
        <taxon>Betulaceae</taxon>
        <taxon>Carpinus</taxon>
    </lineage>
</organism>
<evidence type="ECO:0000313" key="2">
    <source>
        <dbReference type="Proteomes" id="UP000327013"/>
    </source>
</evidence>
<dbReference type="EMBL" id="CM017328">
    <property type="protein sequence ID" value="KAE8126150.1"/>
    <property type="molecule type" value="Genomic_DNA"/>
</dbReference>
<gene>
    <name evidence="1" type="ORF">FH972_020894</name>
</gene>
<name>A0A5N6RXT4_9ROSI</name>
<protein>
    <submittedName>
        <fullName evidence="1">Uncharacterized protein</fullName>
    </submittedName>
</protein>
<reference evidence="1 2" key="1">
    <citation type="submission" date="2019-06" db="EMBL/GenBank/DDBJ databases">
        <title>A chromosomal-level reference genome of Carpinus fangiana (Coryloideae, Betulaceae).</title>
        <authorList>
            <person name="Yang X."/>
            <person name="Wang Z."/>
            <person name="Zhang L."/>
            <person name="Hao G."/>
            <person name="Liu J."/>
            <person name="Yang Y."/>
        </authorList>
    </citation>
    <scope>NUCLEOTIDE SEQUENCE [LARGE SCALE GENOMIC DNA]</scope>
    <source>
        <strain evidence="1">Cfa_2016G</strain>
        <tissue evidence="1">Leaf</tissue>
    </source>
</reference>
<evidence type="ECO:0000313" key="1">
    <source>
        <dbReference type="EMBL" id="KAE8126150.1"/>
    </source>
</evidence>
<sequence>MKFRHLSLSSGDFCQKDALRESLAMGSELWDSSSWRWWWRWWVLRKQQREDLRICLREGEELSWWSSSMRS</sequence>
<dbReference type="Proteomes" id="UP000327013">
    <property type="component" value="Chromosome 8"/>
</dbReference>
<dbReference type="AlphaFoldDB" id="A0A5N6RXT4"/>
<accession>A0A5N6RXT4</accession>
<keyword evidence="2" id="KW-1185">Reference proteome</keyword>
<proteinExistence type="predicted"/>